<proteinExistence type="predicted"/>
<accession>A0ABT8X1V1</accession>
<dbReference type="EMBL" id="JAUOEM010000003">
    <property type="protein sequence ID" value="MDO5987837.1"/>
    <property type="molecule type" value="Genomic_DNA"/>
</dbReference>
<evidence type="ECO:0000313" key="2">
    <source>
        <dbReference type="EMBL" id="MDO5987837.1"/>
    </source>
</evidence>
<gene>
    <name evidence="2" type="ORF">Q4Q39_10535</name>
</gene>
<reference evidence="2" key="1">
    <citation type="submission" date="2023-07" db="EMBL/GenBank/DDBJ databases">
        <title>Two novel species in the genus Flavivirga.</title>
        <authorList>
            <person name="Kwon K."/>
        </authorList>
    </citation>
    <scope>NUCLEOTIDE SEQUENCE</scope>
    <source>
        <strain evidence="2">KACC 14157</strain>
    </source>
</reference>
<keyword evidence="3" id="KW-1185">Reference proteome</keyword>
<comment type="caution">
    <text evidence="2">The sequence shown here is derived from an EMBL/GenBank/DDBJ whole genome shotgun (WGS) entry which is preliminary data.</text>
</comment>
<organism evidence="2 3">
    <name type="scientific">Flavivirga amylovorans</name>
    <dbReference type="NCBI Taxonomy" id="870486"/>
    <lineage>
        <taxon>Bacteria</taxon>
        <taxon>Pseudomonadati</taxon>
        <taxon>Bacteroidota</taxon>
        <taxon>Flavobacteriia</taxon>
        <taxon>Flavobacteriales</taxon>
        <taxon>Flavobacteriaceae</taxon>
        <taxon>Flavivirga</taxon>
    </lineage>
</organism>
<evidence type="ECO:0000259" key="1">
    <source>
        <dbReference type="Pfam" id="PF22311"/>
    </source>
</evidence>
<dbReference type="Pfam" id="PF22311">
    <property type="entry name" value="DUF6970"/>
    <property type="match status" value="1"/>
</dbReference>
<name>A0ABT8X1V1_9FLAO</name>
<dbReference type="PROSITE" id="PS51257">
    <property type="entry name" value="PROKAR_LIPOPROTEIN"/>
    <property type="match status" value="1"/>
</dbReference>
<feature type="domain" description="DUF6970" evidence="1">
    <location>
        <begin position="48"/>
        <end position="116"/>
    </location>
</feature>
<dbReference type="RefSeq" id="WP_303282413.1">
    <property type="nucleotide sequence ID" value="NZ_BAABCZ010000011.1"/>
</dbReference>
<evidence type="ECO:0000313" key="3">
    <source>
        <dbReference type="Proteomes" id="UP001176891"/>
    </source>
</evidence>
<dbReference type="Proteomes" id="UP001176891">
    <property type="component" value="Unassembled WGS sequence"/>
</dbReference>
<dbReference type="InterPro" id="IPR054243">
    <property type="entry name" value="DUF6970"/>
</dbReference>
<protein>
    <recommendedName>
        <fullName evidence="1">DUF6970 domain-containing protein</fullName>
    </recommendedName>
</protein>
<sequence length="231" mass="25857">MKYTFLFLLLVSFLGCHETDDGNSSSKICSVDPLENIDWLKELLNNTDSNGLEIIQYDYKGQIVFSINNCLNCADNLIAVYDCERNKVCEFGGIAGLNTCPDFDTEATNKTVIFTDRYCEKGTIVSPKLYKEIKSSPITSAEINGNCLDVTFSILSTQDRIEDVKLVDSGEVLESMPIQRRIKFYIEENLTKPTSISVTTSFDVSNLAEEGETIILNIDGFDTSIEYTRVP</sequence>